<reference evidence="1 2" key="1">
    <citation type="submission" date="2019-03" db="EMBL/GenBank/DDBJ databases">
        <title>Draft genome sequences of novel Actinobacteria.</title>
        <authorList>
            <person name="Sahin N."/>
            <person name="Ay H."/>
            <person name="Saygin H."/>
        </authorList>
    </citation>
    <scope>NUCLEOTIDE SEQUENCE [LARGE SCALE GENOMIC DNA]</scope>
    <source>
        <strain evidence="1 2">KC712</strain>
    </source>
</reference>
<name>A0A4R4X7U5_9ACTN</name>
<gene>
    <name evidence="1" type="ORF">E1294_00390</name>
</gene>
<protein>
    <submittedName>
        <fullName evidence="1">Uncharacterized protein</fullName>
    </submittedName>
</protein>
<dbReference type="AlphaFoldDB" id="A0A4R4X7U5"/>
<evidence type="ECO:0000313" key="2">
    <source>
        <dbReference type="Proteomes" id="UP000294543"/>
    </source>
</evidence>
<organism evidence="1 2">
    <name type="scientific">Nonomuraea diastatica</name>
    <dbReference type="NCBI Taxonomy" id="1848329"/>
    <lineage>
        <taxon>Bacteria</taxon>
        <taxon>Bacillati</taxon>
        <taxon>Actinomycetota</taxon>
        <taxon>Actinomycetes</taxon>
        <taxon>Streptosporangiales</taxon>
        <taxon>Streptosporangiaceae</taxon>
        <taxon>Nonomuraea</taxon>
    </lineage>
</organism>
<comment type="caution">
    <text evidence="1">The sequence shown here is derived from an EMBL/GenBank/DDBJ whole genome shotgun (WGS) entry which is preliminary data.</text>
</comment>
<accession>A0A4R4X7U5</accession>
<dbReference type="RefSeq" id="WP_132503584.1">
    <property type="nucleotide sequence ID" value="NZ_SMKP01000001.1"/>
</dbReference>
<dbReference type="Proteomes" id="UP000294543">
    <property type="component" value="Unassembled WGS sequence"/>
</dbReference>
<dbReference type="EMBL" id="SMKP01000001">
    <property type="protein sequence ID" value="TDD26455.1"/>
    <property type="molecule type" value="Genomic_DNA"/>
</dbReference>
<evidence type="ECO:0000313" key="1">
    <source>
        <dbReference type="EMBL" id="TDD26455.1"/>
    </source>
</evidence>
<sequence length="71" mass="7530">MGRRYWLLLSAFLASSLGTWIYRLALPLLVYDLTGSRSAPDSCTPWNTCRTSCSACSAGCSRTGSTGGACS</sequence>
<proteinExistence type="predicted"/>
<keyword evidence="2" id="KW-1185">Reference proteome</keyword>